<dbReference type="AlphaFoldDB" id="A0A2H3BF29"/>
<name>A0A2H3BF29_9AGAR</name>
<dbReference type="SUPFAM" id="SSF52047">
    <property type="entry name" value="RNI-like"/>
    <property type="match status" value="1"/>
</dbReference>
<keyword evidence="2" id="KW-1185">Reference proteome</keyword>
<dbReference type="Proteomes" id="UP000218334">
    <property type="component" value="Unassembled WGS sequence"/>
</dbReference>
<evidence type="ECO:0008006" key="3">
    <source>
        <dbReference type="Google" id="ProtNLM"/>
    </source>
</evidence>
<organism evidence="1 2">
    <name type="scientific">Armillaria solidipes</name>
    <dbReference type="NCBI Taxonomy" id="1076256"/>
    <lineage>
        <taxon>Eukaryota</taxon>
        <taxon>Fungi</taxon>
        <taxon>Dikarya</taxon>
        <taxon>Basidiomycota</taxon>
        <taxon>Agaricomycotina</taxon>
        <taxon>Agaricomycetes</taxon>
        <taxon>Agaricomycetidae</taxon>
        <taxon>Agaricales</taxon>
        <taxon>Marasmiineae</taxon>
        <taxon>Physalacriaceae</taxon>
        <taxon>Armillaria</taxon>
    </lineage>
</organism>
<evidence type="ECO:0000313" key="1">
    <source>
        <dbReference type="EMBL" id="PBK65642.1"/>
    </source>
</evidence>
<dbReference type="EMBL" id="KZ293444">
    <property type="protein sequence ID" value="PBK65642.1"/>
    <property type="molecule type" value="Genomic_DNA"/>
</dbReference>
<accession>A0A2H3BF29</accession>
<protein>
    <recommendedName>
        <fullName evidence="3">F-box domain-containing protein</fullName>
    </recommendedName>
</protein>
<gene>
    <name evidence="1" type="ORF">ARMSODRAFT_1022094</name>
</gene>
<evidence type="ECO:0000313" key="2">
    <source>
        <dbReference type="Proteomes" id="UP000218334"/>
    </source>
</evidence>
<proteinExistence type="predicted"/>
<sequence length="378" mass="43008">MTTLCTELVLRIIDEATADGDKRTARVCSEVGRYWVYPSRPVLFHMLRIDSEANIQCWNSLLNVNAKQRADFAIPPHVHRLVIWRSGQLLHRRHPVTTSQLIARFSSITMLDLRGAALDWDELRGSPLTLVRCLTLQYFSLSHLSYNVVAVFPSLTILNIRDTVLEDVDSSAEDEETVNSIPPGLRDLSLSSIRSQDVYELIHVLRDVPYYWSVRNLIIRCTPHMLNLIFASIPWIKTRLETLICIPRGTLRPVIPLENIELLNHLGAFGFQLLDLDVDTVLPRFSQISSPLLYSLTIGYGLTLLADMPLDLSPAWDTFKDTISDPSRFPHLVGLHITIFDAGQCGMLFMLFMEYSLRHVFVSLIHSPITITIHIRGQ</sequence>
<reference evidence="2" key="1">
    <citation type="journal article" date="2017" name="Nat. Ecol. Evol.">
        <title>Genome expansion and lineage-specific genetic innovations in the forest pathogenic fungi Armillaria.</title>
        <authorList>
            <person name="Sipos G."/>
            <person name="Prasanna A.N."/>
            <person name="Walter M.C."/>
            <person name="O'Connor E."/>
            <person name="Balint B."/>
            <person name="Krizsan K."/>
            <person name="Kiss B."/>
            <person name="Hess J."/>
            <person name="Varga T."/>
            <person name="Slot J."/>
            <person name="Riley R."/>
            <person name="Boka B."/>
            <person name="Rigling D."/>
            <person name="Barry K."/>
            <person name="Lee J."/>
            <person name="Mihaltcheva S."/>
            <person name="LaButti K."/>
            <person name="Lipzen A."/>
            <person name="Waldron R."/>
            <person name="Moloney N.M."/>
            <person name="Sperisen C."/>
            <person name="Kredics L."/>
            <person name="Vagvoelgyi C."/>
            <person name="Patrignani A."/>
            <person name="Fitzpatrick D."/>
            <person name="Nagy I."/>
            <person name="Doyle S."/>
            <person name="Anderson J.B."/>
            <person name="Grigoriev I.V."/>
            <person name="Gueldener U."/>
            <person name="Muensterkoetter M."/>
            <person name="Nagy L.G."/>
        </authorList>
    </citation>
    <scope>NUCLEOTIDE SEQUENCE [LARGE SCALE GENOMIC DNA]</scope>
    <source>
        <strain evidence="2">28-4</strain>
    </source>
</reference>